<reference evidence="3 5" key="1">
    <citation type="submission" date="2017-05" db="EMBL/GenBank/DDBJ databases">
        <title>Genome sequence of Acetobacter pasteurianus subsp. pasteurianus strain SRCM101342.</title>
        <authorList>
            <person name="Cho S.H."/>
        </authorList>
    </citation>
    <scope>NUCLEOTIDE SEQUENCE [LARGE SCALE GENOMIC DNA]</scope>
    <source>
        <strain evidence="3 5">SRCM101342</strain>
    </source>
</reference>
<accession>A0A1Y0XZ07</accession>
<dbReference type="OrthoDB" id="7282045at2"/>
<dbReference type="AlphaFoldDB" id="A0A1Y0XZ07"/>
<dbReference type="RefSeq" id="WP_087651841.1">
    <property type="nucleotide sequence ID" value="NZ_CP021509.1"/>
</dbReference>
<dbReference type="Proteomes" id="UP000196205">
    <property type="component" value="Chromosome"/>
</dbReference>
<feature type="transmembrane region" description="Helical" evidence="2">
    <location>
        <begin position="125"/>
        <end position="145"/>
    </location>
</feature>
<keyword evidence="2" id="KW-0812">Transmembrane</keyword>
<dbReference type="EMBL" id="CP021509">
    <property type="protein sequence ID" value="ARW48169.1"/>
    <property type="molecule type" value="Genomic_DNA"/>
</dbReference>
<evidence type="ECO:0000256" key="1">
    <source>
        <dbReference type="SAM" id="MobiDB-lite"/>
    </source>
</evidence>
<sequence length="189" mass="20751">MTDEQSAGTPCAADGDLRQIVDSHGRRLDGLEDDVDTLKSGQRSMMDRLISIEAQGQERERNRAQESAQNRAAIATLSQQLAAQNGAQQERNRIERQKLLQAQTDAARAQKSEADANVAAAKIKYWIAIAGFLVGVITAVGGMLLSSQTWDDYAFGNVQFLHRKHPPTQPAPQPQTTQFILPPREMEAA</sequence>
<evidence type="ECO:0000313" key="5">
    <source>
        <dbReference type="Proteomes" id="UP000196205"/>
    </source>
</evidence>
<keyword evidence="2" id="KW-1133">Transmembrane helix</keyword>
<keyword evidence="2" id="KW-0472">Membrane</keyword>
<evidence type="ECO:0000313" key="3">
    <source>
        <dbReference type="EMBL" id="ARW48169.1"/>
    </source>
</evidence>
<dbReference type="EMBL" id="CP021509">
    <property type="protein sequence ID" value="ARW48758.1"/>
    <property type="molecule type" value="Genomic_DNA"/>
</dbReference>
<feature type="region of interest" description="Disordered" evidence="1">
    <location>
        <begin position="164"/>
        <end position="189"/>
    </location>
</feature>
<name>A0A1Y0XZ07_ACEPA</name>
<gene>
    <name evidence="3" type="ORF">S1001342_01846</name>
    <name evidence="4" type="ORF">S1001342_02459</name>
</gene>
<proteinExistence type="predicted"/>
<organism evidence="3">
    <name type="scientific">Acetobacter pasteurianus subsp. pasteurianus</name>
    <dbReference type="NCBI Taxonomy" id="481145"/>
    <lineage>
        <taxon>Bacteria</taxon>
        <taxon>Pseudomonadati</taxon>
        <taxon>Pseudomonadota</taxon>
        <taxon>Alphaproteobacteria</taxon>
        <taxon>Acetobacterales</taxon>
        <taxon>Acetobacteraceae</taxon>
        <taxon>Acetobacter</taxon>
    </lineage>
</organism>
<protein>
    <submittedName>
        <fullName evidence="3">Uncharacterized protein</fullName>
    </submittedName>
</protein>
<evidence type="ECO:0000313" key="4">
    <source>
        <dbReference type="EMBL" id="ARW48758.1"/>
    </source>
</evidence>
<evidence type="ECO:0000256" key="2">
    <source>
        <dbReference type="SAM" id="Phobius"/>
    </source>
</evidence>